<keyword evidence="2" id="KW-0472">Membrane</keyword>
<accession>A0A9K3LVH9</accession>
<feature type="transmembrane region" description="Helical" evidence="2">
    <location>
        <begin position="507"/>
        <end position="527"/>
    </location>
</feature>
<proteinExistence type="predicted"/>
<comment type="caution">
    <text evidence="3">The sequence shown here is derived from an EMBL/GenBank/DDBJ whole genome shotgun (WGS) entry which is preliminary data.</text>
</comment>
<feature type="transmembrane region" description="Helical" evidence="2">
    <location>
        <begin position="215"/>
        <end position="234"/>
    </location>
</feature>
<feature type="compositionally biased region" description="Polar residues" evidence="1">
    <location>
        <begin position="688"/>
        <end position="704"/>
    </location>
</feature>
<feature type="transmembrane region" description="Helical" evidence="2">
    <location>
        <begin position="534"/>
        <end position="554"/>
    </location>
</feature>
<reference evidence="3" key="1">
    <citation type="journal article" date="2021" name="Sci. Rep.">
        <title>Diploid genomic architecture of Nitzschia inconspicua, an elite biomass production diatom.</title>
        <authorList>
            <person name="Oliver A."/>
            <person name="Podell S."/>
            <person name="Pinowska A."/>
            <person name="Traller J.C."/>
            <person name="Smith S.R."/>
            <person name="McClure R."/>
            <person name="Beliaev A."/>
            <person name="Bohutskyi P."/>
            <person name="Hill E.A."/>
            <person name="Rabines A."/>
            <person name="Zheng H."/>
            <person name="Allen L.Z."/>
            <person name="Kuo A."/>
            <person name="Grigoriev I.V."/>
            <person name="Allen A.E."/>
            <person name="Hazlebeck D."/>
            <person name="Allen E.E."/>
        </authorList>
    </citation>
    <scope>NUCLEOTIDE SEQUENCE</scope>
    <source>
        <strain evidence="3">Hildebrandi</strain>
    </source>
</reference>
<feature type="region of interest" description="Disordered" evidence="1">
    <location>
        <begin position="688"/>
        <end position="740"/>
    </location>
</feature>
<gene>
    <name evidence="3" type="ORF">IV203_031600</name>
</gene>
<evidence type="ECO:0000313" key="4">
    <source>
        <dbReference type="Proteomes" id="UP000693970"/>
    </source>
</evidence>
<dbReference type="Proteomes" id="UP000693970">
    <property type="component" value="Unassembled WGS sequence"/>
</dbReference>
<feature type="transmembrane region" description="Helical" evidence="2">
    <location>
        <begin position="609"/>
        <end position="631"/>
    </location>
</feature>
<reference evidence="3" key="2">
    <citation type="submission" date="2021-04" db="EMBL/GenBank/DDBJ databases">
        <authorList>
            <person name="Podell S."/>
        </authorList>
    </citation>
    <scope>NUCLEOTIDE SEQUENCE</scope>
    <source>
        <strain evidence="3">Hildebrandi</strain>
    </source>
</reference>
<evidence type="ECO:0000256" key="1">
    <source>
        <dbReference type="SAM" id="MobiDB-lite"/>
    </source>
</evidence>
<name>A0A9K3LVH9_9STRA</name>
<keyword evidence="2" id="KW-1133">Transmembrane helix</keyword>
<dbReference type="AlphaFoldDB" id="A0A9K3LVH9"/>
<feature type="transmembrane region" description="Helical" evidence="2">
    <location>
        <begin position="53"/>
        <end position="73"/>
    </location>
</feature>
<evidence type="ECO:0000256" key="2">
    <source>
        <dbReference type="SAM" id="Phobius"/>
    </source>
</evidence>
<feature type="transmembrane region" description="Helical" evidence="2">
    <location>
        <begin position="469"/>
        <end position="487"/>
    </location>
</feature>
<keyword evidence="4" id="KW-1185">Reference proteome</keyword>
<feature type="transmembrane region" description="Helical" evidence="2">
    <location>
        <begin position="584"/>
        <end position="602"/>
    </location>
</feature>
<feature type="transmembrane region" description="Helical" evidence="2">
    <location>
        <begin position="437"/>
        <end position="457"/>
    </location>
</feature>
<feature type="compositionally biased region" description="Polar residues" evidence="1">
    <location>
        <begin position="730"/>
        <end position="740"/>
    </location>
</feature>
<keyword evidence="2" id="KW-0812">Transmembrane</keyword>
<protein>
    <submittedName>
        <fullName evidence="3">Uncharacterized protein</fullName>
    </submittedName>
</protein>
<feature type="transmembrane region" description="Helical" evidence="2">
    <location>
        <begin position="407"/>
        <end position="425"/>
    </location>
</feature>
<sequence length="740" mass="81628">MQRFKYWCILCFCSIIYIVSVLDAVQFWRKNVDAYEDSFETANEKERQYYERWSISVAAVTTALSFCGILCWLLPKKKIIRRIEVLLIFLVVALNGVVATFATIKPSYTLSWGVFFFLVMPNVFLFGWICVFAGILLLANWVWHEIQHEEGIATVEWILLGSTSFVVMISALAYRDSSLDTITAFLGNQTSVYKEQIQSGTTICELSEKISCSRVALAIVLGAISASTATSVAAWKNAPQLCQSELSFLLLVAWIAGVALLTFDTGPGQTIGNIYCGTWLSLLLSLNIFFRTIKAAQEEESSSPGNEIVEDYLATSMGHDDFFGVAHDRLEIQVAGWSSGRRGSLSTSRIRKGLSSVMFSSIGEWNWPRETMNTNDGPSQVPALDVEHTSNGKSVQAKRHKLTRLEFWIILMLLSSVCLSALFSISPSKGDRERYEIFALATPSLSIALSFCGYITCLMPQNGARYAELVLGFLEVFVWTAGAHVLSRIEETALFPGVNNQTEPNSNVMLSTWGAFIMSLLLITSWWKASLTVTYLVLLVAFSFAMMLSSIFAYRDEVTVENDDGSYTNARVCAVLSEKGCDRILLGQYLGMASGIVSLIMIAMTKAPVLAHVIISALLFTAWAVGVSLIAYGSGHGASAGDVFLEVWMCFFLSLDIMTSNIAICFKIKDRLNDAVCSDENLMTSTTRNKTLTVQSSDPNQTSGDDAEKDHEASEPGDAVDFMPEIAEPSETTTCDPQLQ</sequence>
<dbReference type="EMBL" id="JAGRRH010000006">
    <property type="protein sequence ID" value="KAG7368857.1"/>
    <property type="molecule type" value="Genomic_DNA"/>
</dbReference>
<feature type="transmembrane region" description="Helical" evidence="2">
    <location>
        <begin position="110"/>
        <end position="143"/>
    </location>
</feature>
<feature type="transmembrane region" description="Helical" evidence="2">
    <location>
        <begin position="155"/>
        <end position="174"/>
    </location>
</feature>
<feature type="transmembrane region" description="Helical" evidence="2">
    <location>
        <begin position="7"/>
        <end position="28"/>
    </location>
</feature>
<feature type="transmembrane region" description="Helical" evidence="2">
    <location>
        <begin position="643"/>
        <end position="664"/>
    </location>
</feature>
<organism evidence="3 4">
    <name type="scientific">Nitzschia inconspicua</name>
    <dbReference type="NCBI Taxonomy" id="303405"/>
    <lineage>
        <taxon>Eukaryota</taxon>
        <taxon>Sar</taxon>
        <taxon>Stramenopiles</taxon>
        <taxon>Ochrophyta</taxon>
        <taxon>Bacillariophyta</taxon>
        <taxon>Bacillariophyceae</taxon>
        <taxon>Bacillariophycidae</taxon>
        <taxon>Bacillariales</taxon>
        <taxon>Bacillariaceae</taxon>
        <taxon>Nitzschia</taxon>
    </lineage>
</organism>
<feature type="transmembrane region" description="Helical" evidence="2">
    <location>
        <begin position="85"/>
        <end position="104"/>
    </location>
</feature>
<feature type="transmembrane region" description="Helical" evidence="2">
    <location>
        <begin position="269"/>
        <end position="290"/>
    </location>
</feature>
<feature type="transmembrane region" description="Helical" evidence="2">
    <location>
        <begin position="246"/>
        <end position="263"/>
    </location>
</feature>
<evidence type="ECO:0000313" key="3">
    <source>
        <dbReference type="EMBL" id="KAG7368857.1"/>
    </source>
</evidence>